<keyword evidence="2 5" id="KW-0812">Transmembrane</keyword>
<keyword evidence="3 5" id="KW-1133">Transmembrane helix</keyword>
<evidence type="ECO:0000256" key="1">
    <source>
        <dbReference type="ARBA" id="ARBA00004141"/>
    </source>
</evidence>
<dbReference type="InterPro" id="IPR051598">
    <property type="entry name" value="TSUP/Inactive_protease-like"/>
</dbReference>
<proteinExistence type="predicted"/>
<feature type="transmembrane region" description="Helical" evidence="5">
    <location>
        <begin position="7"/>
        <end position="36"/>
    </location>
</feature>
<dbReference type="InterPro" id="IPR002781">
    <property type="entry name" value="TM_pro_TauE-like"/>
</dbReference>
<accession>A0A6J7EHJ5</accession>
<dbReference type="GO" id="GO:0016020">
    <property type="term" value="C:membrane"/>
    <property type="evidence" value="ECO:0007669"/>
    <property type="project" value="UniProtKB-SubCell"/>
</dbReference>
<comment type="subcellular location">
    <subcellularLocation>
        <location evidence="1">Membrane</location>
        <topology evidence="1">Multi-pass membrane protein</topology>
    </subcellularLocation>
</comment>
<feature type="transmembrane region" description="Helical" evidence="5">
    <location>
        <begin position="73"/>
        <end position="92"/>
    </location>
</feature>
<dbReference type="Pfam" id="PF01925">
    <property type="entry name" value="TauE"/>
    <property type="match status" value="1"/>
</dbReference>
<gene>
    <name evidence="6" type="ORF">UFOPK3444_01395</name>
</gene>
<dbReference type="EMBL" id="CAFBLU010000032">
    <property type="protein sequence ID" value="CAB4880735.1"/>
    <property type="molecule type" value="Genomic_DNA"/>
</dbReference>
<feature type="transmembrane region" description="Helical" evidence="5">
    <location>
        <begin position="98"/>
        <end position="116"/>
    </location>
</feature>
<feature type="transmembrane region" description="Helical" evidence="5">
    <location>
        <begin position="42"/>
        <end position="61"/>
    </location>
</feature>
<sequence>MNILWIIVAGAAAGVLSGLFGVGGGAIFVPALVLLFGFEQTTAEGTSLLAMIPVAGLGAWVQHKSGLVQVRSAATVGLVAGVGVAVGAVVANHLPETTLRRVFAVFLVIMAGQLLFRSHKKRVERLNAEAASGDGTV</sequence>
<dbReference type="PANTHER" id="PTHR43701:SF2">
    <property type="entry name" value="MEMBRANE TRANSPORTER PROTEIN YJNA-RELATED"/>
    <property type="match status" value="1"/>
</dbReference>
<reference evidence="6" key="1">
    <citation type="submission" date="2020-05" db="EMBL/GenBank/DDBJ databases">
        <authorList>
            <person name="Chiriac C."/>
            <person name="Salcher M."/>
            <person name="Ghai R."/>
            <person name="Kavagutti S V."/>
        </authorList>
    </citation>
    <scope>NUCLEOTIDE SEQUENCE</scope>
</reference>
<evidence type="ECO:0000256" key="3">
    <source>
        <dbReference type="ARBA" id="ARBA00022989"/>
    </source>
</evidence>
<evidence type="ECO:0000256" key="2">
    <source>
        <dbReference type="ARBA" id="ARBA00022692"/>
    </source>
</evidence>
<evidence type="ECO:0000313" key="6">
    <source>
        <dbReference type="EMBL" id="CAB4880735.1"/>
    </source>
</evidence>
<name>A0A6J7EHJ5_9ZZZZ</name>
<evidence type="ECO:0000256" key="5">
    <source>
        <dbReference type="SAM" id="Phobius"/>
    </source>
</evidence>
<dbReference type="PANTHER" id="PTHR43701">
    <property type="entry name" value="MEMBRANE TRANSPORTER PROTEIN MJ0441-RELATED"/>
    <property type="match status" value="1"/>
</dbReference>
<organism evidence="6">
    <name type="scientific">freshwater metagenome</name>
    <dbReference type="NCBI Taxonomy" id="449393"/>
    <lineage>
        <taxon>unclassified sequences</taxon>
        <taxon>metagenomes</taxon>
        <taxon>ecological metagenomes</taxon>
    </lineage>
</organism>
<keyword evidence="4 5" id="KW-0472">Membrane</keyword>
<dbReference type="AlphaFoldDB" id="A0A6J7EHJ5"/>
<evidence type="ECO:0000256" key="4">
    <source>
        <dbReference type="ARBA" id="ARBA00023136"/>
    </source>
</evidence>
<protein>
    <submittedName>
        <fullName evidence="6">Unannotated protein</fullName>
    </submittedName>
</protein>